<dbReference type="KEGG" id="rip:RIEPE_0114"/>
<dbReference type="AlphaFoldDB" id="D4G7S5"/>
<comment type="subunit">
    <text evidence="3">Forms a 24-polypeptide structural core with octahedral symmetry.</text>
</comment>
<dbReference type="EMBL" id="CP001085">
    <property type="protein sequence ID" value="ADD79894.1"/>
    <property type="molecule type" value="Genomic_DNA"/>
</dbReference>
<dbReference type="PROSITE" id="PS50968">
    <property type="entry name" value="BIOTINYL_LIPOYL"/>
    <property type="match status" value="1"/>
</dbReference>
<dbReference type="GO" id="GO:0031405">
    <property type="term" value="F:lipoic acid binding"/>
    <property type="evidence" value="ECO:0007669"/>
    <property type="project" value="TreeGrafter"/>
</dbReference>
<dbReference type="InterPro" id="IPR050743">
    <property type="entry name" value="2-oxoacid_DH_E2_comp"/>
</dbReference>
<dbReference type="FunFam" id="3.30.559.10:FF:000004">
    <property type="entry name" value="Acetyltransferase component of pyruvate dehydrogenase complex"/>
    <property type="match status" value="1"/>
</dbReference>
<dbReference type="Gene3D" id="2.40.50.100">
    <property type="match status" value="1"/>
</dbReference>
<evidence type="ECO:0000259" key="11">
    <source>
        <dbReference type="PROSITE" id="PS51826"/>
    </source>
</evidence>
<dbReference type="GO" id="GO:0004742">
    <property type="term" value="F:dihydrolipoyllysine-residue acetyltransferase activity"/>
    <property type="evidence" value="ECO:0007669"/>
    <property type="project" value="UniProtKB-EC"/>
</dbReference>
<dbReference type="PROSITE" id="PS00189">
    <property type="entry name" value="LIPOYL"/>
    <property type="match status" value="1"/>
</dbReference>
<dbReference type="InterPro" id="IPR011053">
    <property type="entry name" value="Single_hybrid_motif"/>
</dbReference>
<dbReference type="PANTHER" id="PTHR43178:SF2">
    <property type="entry name" value="DIHYDROLIPOYLLYSINE-RESIDUE ACETYLTRANSFERASE COMPONENT OF PYRUVATE DEHYDROGENASE COMPLEX"/>
    <property type="match status" value="1"/>
</dbReference>
<dbReference type="Pfam" id="PF00364">
    <property type="entry name" value="Biotin_lipoyl"/>
    <property type="match status" value="1"/>
</dbReference>
<keyword evidence="6 9" id="KW-0012">Acyltransferase</keyword>
<protein>
    <recommendedName>
        <fullName evidence="9">Dihydrolipoamide acetyltransferase component of pyruvate dehydrogenase complex</fullName>
        <ecNumber evidence="9">2.3.1.-</ecNumber>
    </recommendedName>
</protein>
<evidence type="ECO:0000256" key="9">
    <source>
        <dbReference type="RuleBase" id="RU003423"/>
    </source>
</evidence>
<keyword evidence="13" id="KW-1185">Reference proteome</keyword>
<dbReference type="Gene3D" id="3.30.559.10">
    <property type="entry name" value="Chloramphenicol acetyltransferase-like domain"/>
    <property type="match status" value="1"/>
</dbReference>
<dbReference type="SUPFAM" id="SSF52777">
    <property type="entry name" value="CoA-dependent acyltransferases"/>
    <property type="match status" value="1"/>
</dbReference>
<evidence type="ECO:0000256" key="6">
    <source>
        <dbReference type="ARBA" id="ARBA00023315"/>
    </source>
</evidence>
<dbReference type="InterPro" id="IPR000089">
    <property type="entry name" value="Biotin_lipoyl"/>
</dbReference>
<evidence type="ECO:0000256" key="3">
    <source>
        <dbReference type="ARBA" id="ARBA00011484"/>
    </source>
</evidence>
<dbReference type="Pfam" id="PF02817">
    <property type="entry name" value="E3_binding"/>
    <property type="match status" value="1"/>
</dbReference>
<name>D4G7S5_RIEPU</name>
<evidence type="ECO:0000256" key="7">
    <source>
        <dbReference type="ARBA" id="ARBA00025211"/>
    </source>
</evidence>
<comment type="cofactor">
    <cofactor evidence="1 9">
        <name>(R)-lipoate</name>
        <dbReference type="ChEBI" id="CHEBI:83088"/>
    </cofactor>
</comment>
<dbReference type="SUPFAM" id="SSF51230">
    <property type="entry name" value="Single hybrid motif"/>
    <property type="match status" value="1"/>
</dbReference>
<comment type="similarity">
    <text evidence="2 9">Belongs to the 2-oxoacid dehydrogenase family.</text>
</comment>
<dbReference type="OrthoDB" id="9805770at2"/>
<dbReference type="InterPro" id="IPR036625">
    <property type="entry name" value="E3-bd_dom_sf"/>
</dbReference>
<dbReference type="eggNOG" id="COG0508">
    <property type="taxonomic scope" value="Bacteria"/>
</dbReference>
<comment type="function">
    <text evidence="7">The pyruvate dehydrogenase complex catalyzes the overall conversion of pyruvate to acetyl-CoA and CO(2). It contains multiple copies of three enzymatic components: pyruvate dehydrogenase (E1), dihydrolipoamide acetyltransferase (E2) and lipoamide dehydrogenase (E3).</text>
</comment>
<dbReference type="CDD" id="cd06849">
    <property type="entry name" value="lipoyl_domain"/>
    <property type="match status" value="1"/>
</dbReference>
<accession>D4G7S5</accession>
<evidence type="ECO:0000256" key="8">
    <source>
        <dbReference type="ARBA" id="ARBA00048370"/>
    </source>
</evidence>
<dbReference type="PROSITE" id="PS51826">
    <property type="entry name" value="PSBD"/>
    <property type="match status" value="1"/>
</dbReference>
<dbReference type="Gene3D" id="4.10.320.10">
    <property type="entry name" value="E3-binding domain"/>
    <property type="match status" value="1"/>
</dbReference>
<sequence>MFIDIRIPEIGVDEVEITDVLVKVGEKVKLDQPLISIEGEKVSLELPSPNSGIVKEIKILKGEIVKKGTLVMVLEDHSNQKELICSNPKKNDQNQLEKVKSIDHIERKFINDRNLNDINEKNQVILHATPVVRRLARKFNVNLNNVKGSGRRNRILPEDILKYVKKAVEKFDLFSKNKKETSLDQEGELNKKIEIPKTLKMNRIQRSSCKKLSETWAMVPHVTVFGEIEVTELESFRKLYNKRLEKCENSFKMTMLPFFLKAVSKIMKDFPIFNSKISDNFQEIEIKKEINVGFAVDTNQGLLVPIIKNVDQIGIFEISKMIIKLSEKARLGKLSLEDMRGGGFTISNLGSTGKNVGFFTPIINSPEVAILGISRSFMKPVWNGSSFLAKLTVPISLSFDHRVINGADGAKFLDQVSFLIQDLRNLLM</sequence>
<proteinExistence type="inferred from homology"/>
<organism evidence="12 13">
    <name type="scientific">Riesia pediculicola (strain USDA)</name>
    <dbReference type="NCBI Taxonomy" id="515618"/>
    <lineage>
        <taxon>Bacteria</taxon>
        <taxon>Pseudomonadati</taxon>
        <taxon>Pseudomonadota</taxon>
        <taxon>Gammaproteobacteria</taxon>
        <taxon>Enterobacterales</taxon>
        <taxon>Enterobacteriaceae</taxon>
        <taxon>Candidatus Riesia</taxon>
    </lineage>
</organism>
<comment type="catalytic activity">
    <reaction evidence="8">
        <text>N(6)-[(R)-dihydrolipoyl]-L-lysyl-[protein] + acetyl-CoA = N(6)-[(R)-S(8)-acetyldihydrolipoyl]-L-lysyl-[protein] + CoA</text>
        <dbReference type="Rhea" id="RHEA:17017"/>
        <dbReference type="Rhea" id="RHEA-COMP:10475"/>
        <dbReference type="Rhea" id="RHEA-COMP:10478"/>
        <dbReference type="ChEBI" id="CHEBI:57287"/>
        <dbReference type="ChEBI" id="CHEBI:57288"/>
        <dbReference type="ChEBI" id="CHEBI:83100"/>
        <dbReference type="ChEBI" id="CHEBI:83111"/>
        <dbReference type="EC" id="2.3.1.12"/>
    </reaction>
</comment>
<gene>
    <name evidence="12" type="ordered locus">RIEPE_0114</name>
</gene>
<reference evidence="12" key="1">
    <citation type="submission" date="2008-05" db="EMBL/GenBank/DDBJ databases">
        <title>Genome sequence of Riesia pediculicola USDA.</title>
        <authorList>
            <person name="Kirkness E.F."/>
        </authorList>
    </citation>
    <scope>NUCLEOTIDE SEQUENCE [LARGE SCALE GENOMIC DNA]</scope>
    <source>
        <strain evidence="12">USDA</strain>
    </source>
</reference>
<evidence type="ECO:0000256" key="5">
    <source>
        <dbReference type="ARBA" id="ARBA00022823"/>
    </source>
</evidence>
<keyword evidence="4 9" id="KW-0808">Transferase</keyword>
<evidence type="ECO:0000256" key="1">
    <source>
        <dbReference type="ARBA" id="ARBA00001938"/>
    </source>
</evidence>
<dbReference type="InterPro" id="IPR001078">
    <property type="entry name" value="2-oxoacid_DH_actylTfrase"/>
</dbReference>
<evidence type="ECO:0000256" key="2">
    <source>
        <dbReference type="ARBA" id="ARBA00007317"/>
    </source>
</evidence>
<dbReference type="Pfam" id="PF00198">
    <property type="entry name" value="2-oxoacid_dh"/>
    <property type="match status" value="1"/>
</dbReference>
<dbReference type="InterPro" id="IPR004167">
    <property type="entry name" value="PSBD"/>
</dbReference>
<dbReference type="GO" id="GO:0006086">
    <property type="term" value="P:pyruvate decarboxylation to acetyl-CoA"/>
    <property type="evidence" value="ECO:0007669"/>
    <property type="project" value="TreeGrafter"/>
</dbReference>
<dbReference type="InterPro" id="IPR023213">
    <property type="entry name" value="CAT-like_dom_sf"/>
</dbReference>
<dbReference type="SUPFAM" id="SSF47005">
    <property type="entry name" value="Peripheral subunit-binding domain of 2-oxo acid dehydrogenase complex"/>
    <property type="match status" value="1"/>
</dbReference>
<keyword evidence="5 9" id="KW-0450">Lipoyl</keyword>
<dbReference type="RefSeq" id="WP_013087872.1">
    <property type="nucleotide sequence ID" value="NC_014109.1"/>
</dbReference>
<evidence type="ECO:0000313" key="12">
    <source>
        <dbReference type="EMBL" id="ADD79894.1"/>
    </source>
</evidence>
<evidence type="ECO:0000256" key="4">
    <source>
        <dbReference type="ARBA" id="ARBA00022679"/>
    </source>
</evidence>
<dbReference type="GO" id="GO:0005737">
    <property type="term" value="C:cytoplasm"/>
    <property type="evidence" value="ECO:0007669"/>
    <property type="project" value="TreeGrafter"/>
</dbReference>
<dbReference type="STRING" id="515618.RIEPE_0114"/>
<feature type="domain" description="Lipoyl-binding" evidence="10">
    <location>
        <begin position="2"/>
        <end position="75"/>
    </location>
</feature>
<dbReference type="Proteomes" id="UP000001700">
    <property type="component" value="Chromosome"/>
</dbReference>
<dbReference type="EC" id="2.3.1.-" evidence="9"/>
<feature type="domain" description="Peripheral subunit-binding (PSBD)" evidence="11">
    <location>
        <begin position="127"/>
        <end position="164"/>
    </location>
</feature>
<evidence type="ECO:0000313" key="13">
    <source>
        <dbReference type="Proteomes" id="UP000001700"/>
    </source>
</evidence>
<dbReference type="InterPro" id="IPR003016">
    <property type="entry name" value="2-oxoA_DH_lipoyl-BS"/>
</dbReference>
<evidence type="ECO:0000259" key="10">
    <source>
        <dbReference type="PROSITE" id="PS50968"/>
    </source>
</evidence>
<dbReference type="HOGENOM" id="CLU_016733_10_0_6"/>
<keyword evidence="12" id="KW-0670">Pyruvate</keyword>
<dbReference type="PANTHER" id="PTHR43178">
    <property type="entry name" value="DIHYDROLIPOAMIDE ACETYLTRANSFERASE COMPONENT OF PYRUVATE DEHYDROGENASE COMPLEX"/>
    <property type="match status" value="1"/>
</dbReference>